<feature type="transmembrane region" description="Helical" evidence="1">
    <location>
        <begin position="80"/>
        <end position="101"/>
    </location>
</feature>
<gene>
    <name evidence="2" type="ORF">FGG08_004399</name>
</gene>
<accession>A0A9P8KZL6</accession>
<evidence type="ECO:0000313" key="3">
    <source>
        <dbReference type="Proteomes" id="UP000698800"/>
    </source>
</evidence>
<dbReference type="OrthoDB" id="10536752at2759"/>
<feature type="transmembrane region" description="Helical" evidence="1">
    <location>
        <begin position="215"/>
        <end position="238"/>
    </location>
</feature>
<feature type="transmembrane region" description="Helical" evidence="1">
    <location>
        <begin position="50"/>
        <end position="68"/>
    </location>
</feature>
<protein>
    <submittedName>
        <fullName evidence="2">Uncharacterized protein</fullName>
    </submittedName>
</protein>
<dbReference type="EMBL" id="JAGHQL010000088">
    <property type="protein sequence ID" value="KAH0539053.1"/>
    <property type="molecule type" value="Genomic_DNA"/>
</dbReference>
<evidence type="ECO:0000313" key="2">
    <source>
        <dbReference type="EMBL" id="KAH0539053.1"/>
    </source>
</evidence>
<dbReference type="Proteomes" id="UP000698800">
    <property type="component" value="Unassembled WGS sequence"/>
</dbReference>
<dbReference type="AlphaFoldDB" id="A0A9P8KZL6"/>
<organism evidence="2 3">
    <name type="scientific">Glutinoglossum americanum</name>
    <dbReference type="NCBI Taxonomy" id="1670608"/>
    <lineage>
        <taxon>Eukaryota</taxon>
        <taxon>Fungi</taxon>
        <taxon>Dikarya</taxon>
        <taxon>Ascomycota</taxon>
        <taxon>Pezizomycotina</taxon>
        <taxon>Geoglossomycetes</taxon>
        <taxon>Geoglossales</taxon>
        <taxon>Geoglossaceae</taxon>
        <taxon>Glutinoglossum</taxon>
    </lineage>
</organism>
<keyword evidence="1" id="KW-0472">Membrane</keyword>
<evidence type="ECO:0000256" key="1">
    <source>
        <dbReference type="SAM" id="Phobius"/>
    </source>
</evidence>
<name>A0A9P8KZL6_9PEZI</name>
<feature type="transmembrane region" description="Helical" evidence="1">
    <location>
        <begin position="343"/>
        <end position="360"/>
    </location>
</feature>
<keyword evidence="1" id="KW-1133">Transmembrane helix</keyword>
<reference evidence="2" key="1">
    <citation type="submission" date="2021-03" db="EMBL/GenBank/DDBJ databases">
        <title>Comparative genomics and phylogenomic investigation of the class Geoglossomycetes provide insights into ecological specialization and systematics.</title>
        <authorList>
            <person name="Melie T."/>
            <person name="Pirro S."/>
            <person name="Miller A.N."/>
            <person name="Quandt A."/>
        </authorList>
    </citation>
    <scope>NUCLEOTIDE SEQUENCE</scope>
    <source>
        <strain evidence="2">GBOQ0MN5Z8</strain>
    </source>
</reference>
<keyword evidence="1" id="KW-0812">Transmembrane</keyword>
<feature type="transmembrane region" description="Helical" evidence="1">
    <location>
        <begin position="107"/>
        <end position="128"/>
    </location>
</feature>
<keyword evidence="3" id="KW-1185">Reference proteome</keyword>
<feature type="transmembrane region" description="Helical" evidence="1">
    <location>
        <begin position="311"/>
        <end position="331"/>
    </location>
</feature>
<proteinExistence type="predicted"/>
<feature type="transmembrane region" description="Helical" evidence="1">
    <location>
        <begin position="285"/>
        <end position="305"/>
    </location>
</feature>
<comment type="caution">
    <text evidence="2">The sequence shown here is derived from an EMBL/GenBank/DDBJ whole genome shotgun (WGS) entry which is preliminary data.</text>
</comment>
<sequence>MEEPSPLQTTFASRLRTRLTSLSPRCRCCCSGARLRNRILIRLSRNPITISYLLLIAPLSFIASYPLFTRAYHNDTPRGLYLLILFAALSQPKGSLLLAPATNPGRLYRLNPLVCLAEALVTVFRLAVLKTVGDKGLSWVGAARVLVYERESVDVGREDVKELAEEGSSKGYGYSEVRGSLGFPPLRTRGLDSSATISIFVIFLLTRNFHNNSAAGITTLTLLYLISFAALQATILIASSRELPPEEESAVDDEIREYFLAHLLRPEGLSNIKAKIGVDDGVPRFLGVVALCWAVGFAYLGTTWAQGFNGIGAVWIMICYPAGLGVCFGLLRATRLGGRKSEVLHLLVEVVALVLLQYWTR</sequence>